<keyword evidence="2" id="KW-1185">Reference proteome</keyword>
<reference evidence="1" key="3">
    <citation type="submission" date="2025-09" db="UniProtKB">
        <authorList>
            <consortium name="Ensembl"/>
        </authorList>
    </citation>
    <scope>IDENTIFICATION</scope>
    <source>
        <strain evidence="1">Thorbecke</strain>
    </source>
</reference>
<proteinExistence type="predicted"/>
<dbReference type="InParanoid" id="G1TPP1"/>
<evidence type="ECO:0000313" key="2">
    <source>
        <dbReference type="Proteomes" id="UP000001811"/>
    </source>
</evidence>
<dbReference type="PANTHER" id="PTHR37339">
    <property type="entry name" value="TESTIS-EXPRESSED PROTEIN 29"/>
    <property type="match status" value="1"/>
</dbReference>
<sequence length="196" mass="21424">MCRWAGGREGVPWPGPPLAMPAAPHACVCFPDPPELGPPSAAAMRYAPEIKKSPPHLLKKFAVCDIPLYDICDYNVSRDRCKELGCCFYKGVCYEKAVPGEYHGRRRRLGVGVTPRAWHVPRPSQGPQNPVVPAPCRSLGVRTQHHSHSCRDRVTAGHQDRAAIQPRTLRVTESLESAPQSLRPGGIVGWGRAVGP</sequence>
<dbReference type="Pfam" id="PF15839">
    <property type="entry name" value="TEX29"/>
    <property type="match status" value="1"/>
</dbReference>
<protein>
    <recommendedName>
        <fullName evidence="3">Testis expressed 29</fullName>
    </recommendedName>
</protein>
<dbReference type="Proteomes" id="UP000001811">
    <property type="component" value="Unplaced"/>
</dbReference>
<dbReference type="GeneTree" id="ENSGT00940000169077"/>
<dbReference type="Bgee" id="ENSOCUG00000025849">
    <property type="expression patterns" value="Expressed in testis and 6 other cell types or tissues"/>
</dbReference>
<dbReference type="AlphaFoldDB" id="G1TPP1"/>
<accession>G1TPP1</accession>
<organism evidence="1 2">
    <name type="scientific">Oryctolagus cuniculus</name>
    <name type="common">Rabbit</name>
    <dbReference type="NCBI Taxonomy" id="9986"/>
    <lineage>
        <taxon>Eukaryota</taxon>
        <taxon>Metazoa</taxon>
        <taxon>Chordata</taxon>
        <taxon>Craniata</taxon>
        <taxon>Vertebrata</taxon>
        <taxon>Euteleostomi</taxon>
        <taxon>Mammalia</taxon>
        <taxon>Eutheria</taxon>
        <taxon>Euarchontoglires</taxon>
        <taxon>Glires</taxon>
        <taxon>Lagomorpha</taxon>
        <taxon>Leporidae</taxon>
        <taxon>Oryctolagus</taxon>
    </lineage>
</organism>
<reference evidence="1 2" key="1">
    <citation type="journal article" date="2011" name="Nature">
        <title>A high-resolution map of human evolutionary constraint using 29 mammals.</title>
        <authorList>
            <person name="Lindblad-Toh K."/>
            <person name="Garber M."/>
            <person name="Zuk O."/>
            <person name="Lin M.F."/>
            <person name="Parker B.J."/>
            <person name="Washietl S."/>
            <person name="Kheradpour P."/>
            <person name="Ernst J."/>
            <person name="Jordan G."/>
            <person name="Mauceli E."/>
            <person name="Ward L.D."/>
            <person name="Lowe C.B."/>
            <person name="Holloway A.K."/>
            <person name="Clamp M."/>
            <person name="Gnerre S."/>
            <person name="Alfoldi J."/>
            <person name="Beal K."/>
            <person name="Chang J."/>
            <person name="Clawson H."/>
            <person name="Cuff J."/>
            <person name="Di Palma F."/>
            <person name="Fitzgerald S."/>
            <person name="Flicek P."/>
            <person name="Guttman M."/>
            <person name="Hubisz M.J."/>
            <person name="Jaffe D.B."/>
            <person name="Jungreis I."/>
            <person name="Kent W.J."/>
            <person name="Kostka D."/>
            <person name="Lara M."/>
            <person name="Martins A.L."/>
            <person name="Massingham T."/>
            <person name="Moltke I."/>
            <person name="Raney B.J."/>
            <person name="Rasmussen M.D."/>
            <person name="Robinson J."/>
            <person name="Stark A."/>
            <person name="Vilella A.J."/>
            <person name="Wen J."/>
            <person name="Xie X."/>
            <person name="Zody M.C."/>
            <person name="Baldwin J."/>
            <person name="Bloom T."/>
            <person name="Chin C.W."/>
            <person name="Heiman D."/>
            <person name="Nicol R."/>
            <person name="Nusbaum C."/>
            <person name="Young S."/>
            <person name="Wilkinson J."/>
            <person name="Worley K.C."/>
            <person name="Kovar C.L."/>
            <person name="Muzny D.M."/>
            <person name="Gibbs R.A."/>
            <person name="Cree A."/>
            <person name="Dihn H.H."/>
            <person name="Fowler G."/>
            <person name="Jhangiani S."/>
            <person name="Joshi V."/>
            <person name="Lee S."/>
            <person name="Lewis L.R."/>
            <person name="Nazareth L.V."/>
            <person name="Okwuonu G."/>
            <person name="Santibanez J."/>
            <person name="Warren W.C."/>
            <person name="Mardis E.R."/>
            <person name="Weinstock G.M."/>
            <person name="Wilson R.K."/>
            <person name="Delehaunty K."/>
            <person name="Dooling D."/>
            <person name="Fronik C."/>
            <person name="Fulton L."/>
            <person name="Fulton B."/>
            <person name="Graves T."/>
            <person name="Minx P."/>
            <person name="Sodergren E."/>
            <person name="Birney E."/>
            <person name="Margulies E.H."/>
            <person name="Herrero J."/>
            <person name="Green E.D."/>
            <person name="Haussler D."/>
            <person name="Siepel A."/>
            <person name="Goldman N."/>
            <person name="Pollard K.S."/>
            <person name="Pedersen J.S."/>
            <person name="Lander E.S."/>
            <person name="Kellis M."/>
        </authorList>
    </citation>
    <scope>NUCLEOTIDE SEQUENCE [LARGE SCALE GENOMIC DNA]</scope>
    <source>
        <strain evidence="2">Thorbecke</strain>
    </source>
</reference>
<evidence type="ECO:0008006" key="3">
    <source>
        <dbReference type="Google" id="ProtNLM"/>
    </source>
</evidence>
<dbReference type="PaxDb" id="9986-ENSOCUP00000022077"/>
<dbReference type="STRING" id="9986.ENSOCUP00000018978"/>
<name>G1TPP1_RABIT</name>
<reference evidence="1" key="2">
    <citation type="submission" date="2025-08" db="UniProtKB">
        <authorList>
            <consortium name="Ensembl"/>
        </authorList>
    </citation>
    <scope>IDENTIFICATION</scope>
    <source>
        <strain evidence="1">Thorbecke</strain>
    </source>
</reference>
<dbReference type="Ensembl" id="ENSOCUT00000021161.3">
    <property type="protein sequence ID" value="ENSOCUP00000018978.3"/>
    <property type="gene ID" value="ENSOCUG00000025849.3"/>
</dbReference>
<dbReference type="InterPro" id="IPR031685">
    <property type="entry name" value="TEX29"/>
</dbReference>
<dbReference type="PANTHER" id="PTHR37339:SF1">
    <property type="entry name" value="TESTIS-EXPRESSED PROTEIN 29"/>
    <property type="match status" value="1"/>
</dbReference>
<evidence type="ECO:0000313" key="1">
    <source>
        <dbReference type="Ensembl" id="ENSOCUP00000018978.3"/>
    </source>
</evidence>